<organism evidence="4 5">
    <name type="scientific">Levilactobacillus hammesii</name>
    <dbReference type="NCBI Taxonomy" id="267633"/>
    <lineage>
        <taxon>Bacteria</taxon>
        <taxon>Bacillati</taxon>
        <taxon>Bacillota</taxon>
        <taxon>Bacilli</taxon>
        <taxon>Lactobacillales</taxon>
        <taxon>Lactobacillaceae</taxon>
        <taxon>Levilactobacillus</taxon>
    </lineage>
</organism>
<dbReference type="Gene3D" id="3.20.20.70">
    <property type="entry name" value="Aldolase class I"/>
    <property type="match status" value="1"/>
</dbReference>
<dbReference type="GO" id="GO:0016491">
    <property type="term" value="F:oxidoreductase activity"/>
    <property type="evidence" value="ECO:0007669"/>
    <property type="project" value="UniProtKB-KW"/>
</dbReference>
<evidence type="ECO:0000313" key="4">
    <source>
        <dbReference type="EMBL" id="HJE87417.1"/>
    </source>
</evidence>
<sequence>MAQQFSFDRPQTLGPLHLRNGYCLAPLETRTALFDGEVGRDDCYFHREHARHVGLDIVGSIYVHASGATVTGSLSAADDAMIPGLRRLTAAIHASGARAVGQLVHAGRMTNHVATNGAPVVGPSAVRAAHGVVEMPHALTRAEVLAIVDQFGAATQRLILAGFDGVELHGANSFLLQQFLSPLSNRRTDDFGGDLLNRVRLPLLVVQRVLQVAKQARQPFVVGYRLSPEEVEPGGLRLLDTLTLSRLLTQLSIDYLSLSLHHYDQTAQTSAATAPVRRLFKAQIGNLPLMVAGEIARAADVQRLDQQVAFLAIGRQLMLNPQWPVAFRFPAALHTAAELSAERVGLPQAIFKYL</sequence>
<dbReference type="InterPro" id="IPR001155">
    <property type="entry name" value="OxRdtase_FMN_N"/>
</dbReference>
<evidence type="ECO:0000259" key="3">
    <source>
        <dbReference type="Pfam" id="PF00724"/>
    </source>
</evidence>
<dbReference type="InterPro" id="IPR051799">
    <property type="entry name" value="NADH_flavin_oxidoreductase"/>
</dbReference>
<feature type="domain" description="NADH:flavin oxidoreductase/NADH oxidase N-terminal" evidence="3">
    <location>
        <begin position="10"/>
        <end position="325"/>
    </location>
</feature>
<dbReference type="EMBL" id="DYXN01000112">
    <property type="protein sequence ID" value="HJE87417.1"/>
    <property type="molecule type" value="Genomic_DNA"/>
</dbReference>
<gene>
    <name evidence="4" type="ORF">K8U88_07495</name>
</gene>
<dbReference type="SUPFAM" id="SSF51395">
    <property type="entry name" value="FMN-linked oxidoreductases"/>
    <property type="match status" value="1"/>
</dbReference>
<evidence type="ECO:0000256" key="1">
    <source>
        <dbReference type="ARBA" id="ARBA00022630"/>
    </source>
</evidence>
<evidence type="ECO:0000256" key="2">
    <source>
        <dbReference type="ARBA" id="ARBA00023002"/>
    </source>
</evidence>
<dbReference type="Pfam" id="PF00724">
    <property type="entry name" value="Oxidored_FMN"/>
    <property type="match status" value="1"/>
</dbReference>
<comment type="caution">
    <text evidence="4">The sequence shown here is derived from an EMBL/GenBank/DDBJ whole genome shotgun (WGS) entry which is preliminary data.</text>
</comment>
<dbReference type="GO" id="GO:0010181">
    <property type="term" value="F:FMN binding"/>
    <property type="evidence" value="ECO:0007669"/>
    <property type="project" value="InterPro"/>
</dbReference>
<reference evidence="4" key="2">
    <citation type="submission" date="2021-09" db="EMBL/GenBank/DDBJ databases">
        <authorList>
            <person name="Gilroy R."/>
        </authorList>
    </citation>
    <scope>NUCLEOTIDE SEQUENCE</scope>
    <source>
        <strain evidence="4">CHK173-2145</strain>
    </source>
</reference>
<proteinExistence type="predicted"/>
<dbReference type="InterPro" id="IPR013785">
    <property type="entry name" value="Aldolase_TIM"/>
</dbReference>
<keyword evidence="2" id="KW-0560">Oxidoreductase</keyword>
<evidence type="ECO:0000313" key="5">
    <source>
        <dbReference type="Proteomes" id="UP000721920"/>
    </source>
</evidence>
<dbReference type="PANTHER" id="PTHR43656">
    <property type="entry name" value="BINDING OXIDOREDUCTASE, PUTATIVE (AFU_ORTHOLOGUE AFUA_2G08260)-RELATED"/>
    <property type="match status" value="1"/>
</dbReference>
<dbReference type="PANTHER" id="PTHR43656:SF2">
    <property type="entry name" value="BINDING OXIDOREDUCTASE, PUTATIVE (AFU_ORTHOLOGUE AFUA_2G08260)-RELATED"/>
    <property type="match status" value="1"/>
</dbReference>
<protein>
    <submittedName>
        <fullName evidence="4">NADH:flavin oxidoreductase</fullName>
    </submittedName>
</protein>
<reference evidence="4" key="1">
    <citation type="journal article" date="2021" name="PeerJ">
        <title>Extensive microbial diversity within the chicken gut microbiome revealed by metagenomics and culture.</title>
        <authorList>
            <person name="Gilroy R."/>
            <person name="Ravi A."/>
            <person name="Getino M."/>
            <person name="Pursley I."/>
            <person name="Horton D.L."/>
            <person name="Alikhan N.F."/>
            <person name="Baker D."/>
            <person name="Gharbi K."/>
            <person name="Hall N."/>
            <person name="Watson M."/>
            <person name="Adriaenssens E.M."/>
            <person name="Foster-Nyarko E."/>
            <person name="Jarju S."/>
            <person name="Secka A."/>
            <person name="Antonio M."/>
            <person name="Oren A."/>
            <person name="Chaudhuri R.R."/>
            <person name="La Ragione R."/>
            <person name="Hildebrand F."/>
            <person name="Pallen M.J."/>
        </authorList>
    </citation>
    <scope>NUCLEOTIDE SEQUENCE</scope>
    <source>
        <strain evidence="4">CHK173-2145</strain>
    </source>
</reference>
<name>A0A921JY06_9LACO</name>
<dbReference type="AlphaFoldDB" id="A0A921JY06"/>
<dbReference type="Proteomes" id="UP000721920">
    <property type="component" value="Unassembled WGS sequence"/>
</dbReference>
<accession>A0A921JY06</accession>
<keyword evidence="1" id="KW-0285">Flavoprotein</keyword>